<proteinExistence type="predicted"/>
<feature type="transmembrane region" description="Helical" evidence="1">
    <location>
        <begin position="6"/>
        <end position="22"/>
    </location>
</feature>
<keyword evidence="1" id="KW-0812">Transmembrane</keyword>
<reference evidence="2" key="1">
    <citation type="submission" date="2014-05" db="EMBL/GenBank/DDBJ databases">
        <authorList>
            <person name="Chronopoulou M."/>
        </authorList>
    </citation>
    <scope>NUCLEOTIDE SEQUENCE</scope>
    <source>
        <tissue evidence="2">Whole organism</tissue>
    </source>
</reference>
<dbReference type="EMBL" id="HACA01022676">
    <property type="protein sequence ID" value="CDW40037.1"/>
    <property type="molecule type" value="Transcribed_RNA"/>
</dbReference>
<dbReference type="AlphaFoldDB" id="A0A0K2UQ95"/>
<keyword evidence="1" id="KW-1133">Transmembrane helix</keyword>
<name>A0A0K2UQ95_LEPSM</name>
<organism evidence="2">
    <name type="scientific">Lepeophtheirus salmonis</name>
    <name type="common">Salmon louse</name>
    <name type="synonym">Caligus salmonis</name>
    <dbReference type="NCBI Taxonomy" id="72036"/>
    <lineage>
        <taxon>Eukaryota</taxon>
        <taxon>Metazoa</taxon>
        <taxon>Ecdysozoa</taxon>
        <taxon>Arthropoda</taxon>
        <taxon>Crustacea</taxon>
        <taxon>Multicrustacea</taxon>
        <taxon>Hexanauplia</taxon>
        <taxon>Copepoda</taxon>
        <taxon>Siphonostomatoida</taxon>
        <taxon>Caligidae</taxon>
        <taxon>Lepeophtheirus</taxon>
    </lineage>
</organism>
<protein>
    <submittedName>
        <fullName evidence="2">Uncharacterized protein</fullName>
    </submittedName>
</protein>
<keyword evidence="1" id="KW-0472">Membrane</keyword>
<evidence type="ECO:0000256" key="1">
    <source>
        <dbReference type="SAM" id="Phobius"/>
    </source>
</evidence>
<evidence type="ECO:0000313" key="2">
    <source>
        <dbReference type="EMBL" id="CDW40037.1"/>
    </source>
</evidence>
<sequence length="39" mass="5030">MILNILPYVFVYFIYIVHVAWLNRREYKQKMKVEENRRR</sequence>
<accession>A0A0K2UQ95</accession>